<dbReference type="SUPFAM" id="SSF49785">
    <property type="entry name" value="Galactose-binding domain-like"/>
    <property type="match status" value="1"/>
</dbReference>
<comment type="caution">
    <text evidence="2">The sequence shown here is derived from an EMBL/GenBank/DDBJ whole genome shotgun (WGS) entry which is preliminary data.</text>
</comment>
<feature type="domain" description="Glycosyl hydrolase family 98 putative carbohydrate-binding module" evidence="1">
    <location>
        <begin position="8"/>
        <end position="118"/>
    </location>
</feature>
<dbReference type="EMBL" id="JAFEUF010000027">
    <property type="protein sequence ID" value="MBM7053886.1"/>
    <property type="molecule type" value="Genomic_DNA"/>
</dbReference>
<keyword evidence="3" id="KW-1185">Reference proteome</keyword>
<dbReference type="Pfam" id="PF08305">
    <property type="entry name" value="NPCBM"/>
    <property type="match status" value="1"/>
</dbReference>
<protein>
    <submittedName>
        <fullName evidence="2">NPCBM/NEW2 domain-containing protein</fullName>
    </submittedName>
</protein>
<accession>A0ABS2HS40</accession>
<dbReference type="InterPro" id="IPR008979">
    <property type="entry name" value="Galactose-bd-like_sf"/>
</dbReference>
<evidence type="ECO:0000313" key="2">
    <source>
        <dbReference type="EMBL" id="MBM7053886.1"/>
    </source>
</evidence>
<dbReference type="Gene3D" id="2.60.120.1060">
    <property type="entry name" value="NPCBM/NEW2 domain"/>
    <property type="match status" value="1"/>
</dbReference>
<dbReference type="InterPro" id="IPR013222">
    <property type="entry name" value="Glyco_hyd_98_carb-bd"/>
</dbReference>
<dbReference type="SMART" id="SM00776">
    <property type="entry name" value="NPCBM"/>
    <property type="match status" value="1"/>
</dbReference>
<sequence>MGRRRPPQLRAVLAGKTYEKGIGTHADSDIAVHLGGRCTAFTADVGIDDEIDGYGEVAFSVEGDGKVLWTSPKLTGASATVPTDVKLDGVRQVRLKVTDTNGSKTGDHGDWAAAKFHCA</sequence>
<proteinExistence type="predicted"/>
<organism evidence="2 3">
    <name type="scientific">Streptomyces durocortorensis</name>
    <dbReference type="NCBI Taxonomy" id="2811104"/>
    <lineage>
        <taxon>Bacteria</taxon>
        <taxon>Bacillati</taxon>
        <taxon>Actinomycetota</taxon>
        <taxon>Actinomycetes</taxon>
        <taxon>Kitasatosporales</taxon>
        <taxon>Streptomycetaceae</taxon>
        <taxon>Streptomyces</taxon>
    </lineage>
</organism>
<evidence type="ECO:0000259" key="1">
    <source>
        <dbReference type="SMART" id="SM00776"/>
    </source>
</evidence>
<reference evidence="2 3" key="1">
    <citation type="submission" date="2021-02" db="EMBL/GenBank/DDBJ databases">
        <title>Genome Streptomyces sp. RHZ10.</title>
        <authorList>
            <person name="Besaury L."/>
        </authorList>
    </citation>
    <scope>NUCLEOTIDE SEQUENCE [LARGE SCALE GENOMIC DNA]</scope>
    <source>
        <strain evidence="2 3">RHZ10</strain>
    </source>
</reference>
<dbReference type="Proteomes" id="UP000712045">
    <property type="component" value="Unassembled WGS sequence"/>
</dbReference>
<name>A0ABS2HS40_9ACTN</name>
<gene>
    <name evidence="2" type="ORF">JS521_08400</name>
</gene>
<evidence type="ECO:0000313" key="3">
    <source>
        <dbReference type="Proteomes" id="UP000712045"/>
    </source>
</evidence>
<dbReference type="InterPro" id="IPR038637">
    <property type="entry name" value="NPCBM_sf"/>
</dbReference>